<dbReference type="SUPFAM" id="SSF88659">
    <property type="entry name" value="Sigma3 and sigma4 domains of RNA polymerase sigma factors"/>
    <property type="match status" value="1"/>
</dbReference>
<evidence type="ECO:0000259" key="8">
    <source>
        <dbReference type="Pfam" id="PF04542"/>
    </source>
</evidence>
<proteinExistence type="inferred from homology"/>
<evidence type="ECO:0000256" key="3">
    <source>
        <dbReference type="ARBA" id="ARBA00023082"/>
    </source>
</evidence>
<dbReference type="PANTHER" id="PTHR43133:SF8">
    <property type="entry name" value="RNA POLYMERASE SIGMA FACTOR HI_1459-RELATED"/>
    <property type="match status" value="1"/>
</dbReference>
<sequence>MSEWPDDELVGALREGDAAAYEVLWLRHVGAAVRIARRWAPTQADDLVSEAFLTVYDQIRHQGKGPTDAFRGYLFAVIRNIAARWYREGTRLIHDPDADLVVEDEPLQELERADDRAMLLHAFQELPSRWQRILWLTDVENAARPVIAGELGIAPNAVSSLHRRARHGLRLRWLEQHIPADLRTDPAHIAGDLPRAILRGPLPMSAKLSRHLAVCPRCHAIDGELRASYREGRKAAASIGSLAALGVVLPAASSWWVAPATITAAAGVGPLGAAAAAVGILAVGLGATTLSLLPSQTGTPSAAVFETRAPLTSRQATAEPPAATTSTAIPLEAPAATRAVVGRPLQPSPAAEIPIRFTPDGLSGFADRPAPAVPSSPGETLPPGSVPSSPAAPSVASAAPSSAFLAPVFSGVVRPGATVAVQVADLTYRTAPDATGAWTFDLRTVQLSAGTHAAMVWTITDGVASHAAALSFTIEQIVLDGFPDSYPSVTLRDGMGGGLPFTMRGAPNGSVCVESDTGQSAVVPLDADGVATRVLRFYNYGIYVLRISACDGSRFGPDIGRVVSVTEGVFDPYVFDDVMSWDLSEF</sequence>
<dbReference type="RefSeq" id="WP_275093662.1">
    <property type="nucleotide sequence ID" value="NZ_CP118606.1"/>
</dbReference>
<feature type="region of interest" description="Disordered" evidence="6">
    <location>
        <begin position="364"/>
        <end position="393"/>
    </location>
</feature>
<dbReference type="InterPro" id="IPR007627">
    <property type="entry name" value="RNA_pol_sigma70_r2"/>
</dbReference>
<dbReference type="Gene3D" id="1.10.10.10">
    <property type="entry name" value="Winged helix-like DNA-binding domain superfamily/Winged helix DNA-binding domain"/>
    <property type="match status" value="1"/>
</dbReference>
<keyword evidence="4" id="KW-0238">DNA-binding</keyword>
<reference evidence="9" key="1">
    <citation type="submission" date="2023-02" db="EMBL/GenBank/DDBJ databases">
        <title>Genome sequence of Microbacterium liquefaciens B1075.</title>
        <authorList>
            <person name="Cao J."/>
            <person name="Li X."/>
        </authorList>
    </citation>
    <scope>NUCLEOTIDE SEQUENCE</scope>
    <source>
        <strain evidence="9">B1075</strain>
    </source>
</reference>
<dbReference type="Pfam" id="PF04542">
    <property type="entry name" value="Sigma70_r2"/>
    <property type="match status" value="1"/>
</dbReference>
<dbReference type="GO" id="GO:0006352">
    <property type="term" value="P:DNA-templated transcription initiation"/>
    <property type="evidence" value="ECO:0007669"/>
    <property type="project" value="InterPro"/>
</dbReference>
<evidence type="ECO:0000256" key="2">
    <source>
        <dbReference type="ARBA" id="ARBA00023015"/>
    </source>
</evidence>
<dbReference type="Proteomes" id="UP001214756">
    <property type="component" value="Chromosome"/>
</dbReference>
<keyword evidence="7" id="KW-0472">Membrane</keyword>
<dbReference type="InterPro" id="IPR014284">
    <property type="entry name" value="RNA_pol_sigma-70_dom"/>
</dbReference>
<protein>
    <submittedName>
        <fullName evidence="9">Sigma-70 family RNA polymerase sigma factor</fullName>
    </submittedName>
</protein>
<dbReference type="SUPFAM" id="SSF88946">
    <property type="entry name" value="Sigma2 domain of RNA polymerase sigma factors"/>
    <property type="match status" value="1"/>
</dbReference>
<feature type="transmembrane region" description="Helical" evidence="7">
    <location>
        <begin position="235"/>
        <end position="258"/>
    </location>
</feature>
<organism evidence="9 10">
    <name type="scientific">Microbacterium maritypicum</name>
    <name type="common">Microbacterium liquefaciens</name>
    <dbReference type="NCBI Taxonomy" id="33918"/>
    <lineage>
        <taxon>Bacteria</taxon>
        <taxon>Bacillati</taxon>
        <taxon>Actinomycetota</taxon>
        <taxon>Actinomycetes</taxon>
        <taxon>Micrococcales</taxon>
        <taxon>Microbacteriaceae</taxon>
        <taxon>Microbacterium</taxon>
    </lineage>
</organism>
<dbReference type="AlphaFoldDB" id="A0AAJ6ASR8"/>
<gene>
    <name evidence="9" type="ORF">PWF71_06230</name>
</gene>
<evidence type="ECO:0000313" key="9">
    <source>
        <dbReference type="EMBL" id="WEF22270.1"/>
    </source>
</evidence>
<name>A0AAJ6ASR8_MICMQ</name>
<dbReference type="Gene3D" id="1.10.1740.10">
    <property type="match status" value="1"/>
</dbReference>
<dbReference type="NCBIfam" id="TIGR02937">
    <property type="entry name" value="sigma70-ECF"/>
    <property type="match status" value="1"/>
</dbReference>
<comment type="similarity">
    <text evidence="1">Belongs to the sigma-70 factor family. ECF subfamily.</text>
</comment>
<feature type="domain" description="RNA polymerase sigma-70 region 2" evidence="8">
    <location>
        <begin position="26"/>
        <end position="90"/>
    </location>
</feature>
<dbReference type="InterPro" id="IPR013783">
    <property type="entry name" value="Ig-like_fold"/>
</dbReference>
<keyword evidence="7" id="KW-0812">Transmembrane</keyword>
<dbReference type="Gene3D" id="2.60.40.10">
    <property type="entry name" value="Immunoglobulins"/>
    <property type="match status" value="1"/>
</dbReference>
<keyword evidence="7" id="KW-1133">Transmembrane helix</keyword>
<keyword evidence="2" id="KW-0805">Transcription regulation</keyword>
<evidence type="ECO:0000256" key="7">
    <source>
        <dbReference type="SAM" id="Phobius"/>
    </source>
</evidence>
<dbReference type="InterPro" id="IPR036388">
    <property type="entry name" value="WH-like_DNA-bd_sf"/>
</dbReference>
<dbReference type="InterPro" id="IPR013325">
    <property type="entry name" value="RNA_pol_sigma_r2"/>
</dbReference>
<evidence type="ECO:0000313" key="10">
    <source>
        <dbReference type="Proteomes" id="UP001214756"/>
    </source>
</evidence>
<keyword evidence="3" id="KW-0731">Sigma factor</keyword>
<dbReference type="InterPro" id="IPR013324">
    <property type="entry name" value="RNA_pol_sigma_r3/r4-like"/>
</dbReference>
<evidence type="ECO:0000256" key="6">
    <source>
        <dbReference type="SAM" id="MobiDB-lite"/>
    </source>
</evidence>
<evidence type="ECO:0000256" key="1">
    <source>
        <dbReference type="ARBA" id="ARBA00010641"/>
    </source>
</evidence>
<feature type="compositionally biased region" description="Low complexity" evidence="6">
    <location>
        <begin position="381"/>
        <end position="393"/>
    </location>
</feature>
<feature type="transmembrane region" description="Helical" evidence="7">
    <location>
        <begin position="270"/>
        <end position="293"/>
    </location>
</feature>
<dbReference type="GO" id="GO:0003677">
    <property type="term" value="F:DNA binding"/>
    <property type="evidence" value="ECO:0007669"/>
    <property type="project" value="UniProtKB-KW"/>
</dbReference>
<dbReference type="GO" id="GO:0016987">
    <property type="term" value="F:sigma factor activity"/>
    <property type="evidence" value="ECO:0007669"/>
    <property type="project" value="UniProtKB-KW"/>
</dbReference>
<dbReference type="GO" id="GO:0005975">
    <property type="term" value="P:carbohydrate metabolic process"/>
    <property type="evidence" value="ECO:0007669"/>
    <property type="project" value="UniProtKB-ARBA"/>
</dbReference>
<dbReference type="PANTHER" id="PTHR43133">
    <property type="entry name" value="RNA POLYMERASE ECF-TYPE SIGMA FACTO"/>
    <property type="match status" value="1"/>
</dbReference>
<accession>A0AAJ6ASR8</accession>
<dbReference type="EMBL" id="CP118606">
    <property type="protein sequence ID" value="WEF22270.1"/>
    <property type="molecule type" value="Genomic_DNA"/>
</dbReference>
<evidence type="ECO:0000256" key="4">
    <source>
        <dbReference type="ARBA" id="ARBA00023125"/>
    </source>
</evidence>
<keyword evidence="5" id="KW-0804">Transcription</keyword>
<dbReference type="InterPro" id="IPR039425">
    <property type="entry name" value="RNA_pol_sigma-70-like"/>
</dbReference>
<evidence type="ECO:0000256" key="5">
    <source>
        <dbReference type="ARBA" id="ARBA00023163"/>
    </source>
</evidence>